<dbReference type="SUPFAM" id="SSF48452">
    <property type="entry name" value="TPR-like"/>
    <property type="match status" value="1"/>
</dbReference>
<dbReference type="Pfam" id="PF23241">
    <property type="entry name" value="HAT_PRP39_C"/>
    <property type="match status" value="1"/>
</dbReference>
<dbReference type="PANTHER" id="PTHR17204">
    <property type="entry name" value="PRE-MRNA PROCESSING PROTEIN PRP39-RELATED"/>
    <property type="match status" value="1"/>
</dbReference>
<dbReference type="GeneID" id="54475078"/>
<keyword evidence="7" id="KW-0547">Nucleotide-binding</keyword>
<dbReference type="OrthoDB" id="10265668at2759"/>
<keyword evidence="2" id="KW-0507">mRNA processing</keyword>
<evidence type="ECO:0000256" key="3">
    <source>
        <dbReference type="ARBA" id="ARBA00022737"/>
    </source>
</evidence>
<evidence type="ECO:0000256" key="1">
    <source>
        <dbReference type="ARBA" id="ARBA00004123"/>
    </source>
</evidence>
<dbReference type="FunFam" id="1.25.40.10:FF:000064">
    <property type="entry name" value="Putative pre-mrna-processing factor 39"/>
    <property type="match status" value="1"/>
</dbReference>
<dbReference type="RefSeq" id="XP_033587586.1">
    <property type="nucleotide sequence ID" value="XM_033734076.1"/>
</dbReference>
<protein>
    <submittedName>
        <fullName evidence="7">Putative DEAD/DEAH box helicase</fullName>
    </submittedName>
</protein>
<keyword evidence="7" id="KW-0347">Helicase</keyword>
<dbReference type="Proteomes" id="UP000799767">
    <property type="component" value="Unassembled WGS sequence"/>
</dbReference>
<evidence type="ECO:0000256" key="6">
    <source>
        <dbReference type="ARBA" id="ARBA00038019"/>
    </source>
</evidence>
<sequence length="571" mass="65727">MADFSFSEDAELLKLNAQVLEEPESYEHWEKLIAAAEAQEGGLHRNSSPGAIASTRDVYDRFLAHFPLFFGYWKKYADMEFAIAGTESAEMVYERGVASIASSVDLWTNYCGFKVETSHDYDVIRELFERGAESVGLDFHAHPFWDKYLEFEERLATHDTEARIFAILGRIINIPMHQYARYGERYRTMAAKRPIEELAPPELIAQYQHEIGADGAPKQPNELEAELRARINSYHAEVFHRTQEQTTQRWTYEQEIKRPYFHVTELDEPQLANWRRYLDFEEAEGDYIRTKFLYERCLVTAANYEEFWLRYARWMLAQGPKQEEVRNIYQRPSFLYVPISQPTIRLAYAQFEESEDRPDIAVAIHEAILMNLPNHVETIVSLANVHRRQHGLEAATEVLKTYIQDENSSVYTRGALVSAWAQLVWKGRGDAEEARQIYVNNQPQYLDSTVFWTEWLDFEIQQPAHGEDGSVHHKRVKSVYDDLRHKSHLPPPLVRDLSAVYFKFLKERGGKGVMKELVQLDREINGPTSVAATLKGNAGVDVTMSGTVENGHAVDNAYAQQAPQAVNGGHP</sequence>
<organism evidence="7 8">
    <name type="scientific">Neohortaea acidophila</name>
    <dbReference type="NCBI Taxonomy" id="245834"/>
    <lineage>
        <taxon>Eukaryota</taxon>
        <taxon>Fungi</taxon>
        <taxon>Dikarya</taxon>
        <taxon>Ascomycota</taxon>
        <taxon>Pezizomycotina</taxon>
        <taxon>Dothideomycetes</taxon>
        <taxon>Dothideomycetidae</taxon>
        <taxon>Mycosphaerellales</taxon>
        <taxon>Teratosphaeriaceae</taxon>
        <taxon>Neohortaea</taxon>
    </lineage>
</organism>
<keyword evidence="7" id="KW-0067">ATP-binding</keyword>
<dbReference type="FunFam" id="1.25.40.10:FF:000451">
    <property type="entry name" value="mRNA splicing protein (Prp39), putative"/>
    <property type="match status" value="1"/>
</dbReference>
<dbReference type="Gene3D" id="1.25.40.10">
    <property type="entry name" value="Tetratricopeptide repeat domain"/>
    <property type="match status" value="2"/>
</dbReference>
<dbReference type="InterPro" id="IPR059164">
    <property type="entry name" value="HAT_PRP39_C"/>
</dbReference>
<evidence type="ECO:0000313" key="7">
    <source>
        <dbReference type="EMBL" id="KAF2481016.1"/>
    </source>
</evidence>
<evidence type="ECO:0000256" key="2">
    <source>
        <dbReference type="ARBA" id="ARBA00022664"/>
    </source>
</evidence>
<dbReference type="GO" id="GO:0004386">
    <property type="term" value="F:helicase activity"/>
    <property type="evidence" value="ECO:0007669"/>
    <property type="project" value="UniProtKB-KW"/>
</dbReference>
<evidence type="ECO:0000256" key="4">
    <source>
        <dbReference type="ARBA" id="ARBA00023187"/>
    </source>
</evidence>
<keyword evidence="5" id="KW-0539">Nucleus</keyword>
<gene>
    <name evidence="7" type="ORF">BDY17DRAFT_300568</name>
</gene>
<accession>A0A6A6PMH3</accession>
<keyword evidence="3" id="KW-0677">Repeat</keyword>
<dbReference type="GO" id="GO:0071004">
    <property type="term" value="C:U2-type prespliceosome"/>
    <property type="evidence" value="ECO:0007669"/>
    <property type="project" value="TreeGrafter"/>
</dbReference>
<evidence type="ECO:0000256" key="5">
    <source>
        <dbReference type="ARBA" id="ARBA00023242"/>
    </source>
</evidence>
<evidence type="ECO:0000313" key="8">
    <source>
        <dbReference type="Proteomes" id="UP000799767"/>
    </source>
</evidence>
<dbReference type="GO" id="GO:0030627">
    <property type="term" value="F:pre-mRNA 5'-splice site binding"/>
    <property type="evidence" value="ECO:0007669"/>
    <property type="project" value="TreeGrafter"/>
</dbReference>
<keyword evidence="8" id="KW-1185">Reference proteome</keyword>
<dbReference type="SMART" id="SM00386">
    <property type="entry name" value="HAT"/>
    <property type="match status" value="6"/>
</dbReference>
<keyword evidence="4" id="KW-0508">mRNA splicing</keyword>
<dbReference type="PANTHER" id="PTHR17204:SF5">
    <property type="entry name" value="PRE-MRNA-PROCESSING FACTOR 39"/>
    <property type="match status" value="1"/>
</dbReference>
<dbReference type="GO" id="GO:0000243">
    <property type="term" value="C:commitment complex"/>
    <property type="evidence" value="ECO:0007669"/>
    <property type="project" value="TreeGrafter"/>
</dbReference>
<dbReference type="InterPro" id="IPR011990">
    <property type="entry name" value="TPR-like_helical_dom_sf"/>
</dbReference>
<dbReference type="Pfam" id="PF23240">
    <property type="entry name" value="HAT_PRP39_N"/>
    <property type="match status" value="1"/>
</dbReference>
<dbReference type="InterPro" id="IPR003107">
    <property type="entry name" value="HAT"/>
</dbReference>
<proteinExistence type="inferred from homology"/>
<keyword evidence="7" id="KW-0378">Hydrolase</keyword>
<dbReference type="GO" id="GO:0000395">
    <property type="term" value="P:mRNA 5'-splice site recognition"/>
    <property type="evidence" value="ECO:0007669"/>
    <property type="project" value="TreeGrafter"/>
</dbReference>
<dbReference type="GO" id="GO:0005685">
    <property type="term" value="C:U1 snRNP"/>
    <property type="evidence" value="ECO:0007669"/>
    <property type="project" value="TreeGrafter"/>
</dbReference>
<dbReference type="EMBL" id="MU001638">
    <property type="protein sequence ID" value="KAF2481016.1"/>
    <property type="molecule type" value="Genomic_DNA"/>
</dbReference>
<comment type="subcellular location">
    <subcellularLocation>
        <location evidence="1">Nucleus</location>
    </subcellularLocation>
</comment>
<comment type="similarity">
    <text evidence="6">Belongs to the PRP39 family.</text>
</comment>
<reference evidence="7" key="1">
    <citation type="journal article" date="2020" name="Stud. Mycol.">
        <title>101 Dothideomycetes genomes: a test case for predicting lifestyles and emergence of pathogens.</title>
        <authorList>
            <person name="Haridas S."/>
            <person name="Albert R."/>
            <person name="Binder M."/>
            <person name="Bloem J."/>
            <person name="Labutti K."/>
            <person name="Salamov A."/>
            <person name="Andreopoulos B."/>
            <person name="Baker S."/>
            <person name="Barry K."/>
            <person name="Bills G."/>
            <person name="Bluhm B."/>
            <person name="Cannon C."/>
            <person name="Castanera R."/>
            <person name="Culley D."/>
            <person name="Daum C."/>
            <person name="Ezra D."/>
            <person name="Gonzalez J."/>
            <person name="Henrissat B."/>
            <person name="Kuo A."/>
            <person name="Liang C."/>
            <person name="Lipzen A."/>
            <person name="Lutzoni F."/>
            <person name="Magnuson J."/>
            <person name="Mondo S."/>
            <person name="Nolan M."/>
            <person name="Ohm R."/>
            <person name="Pangilinan J."/>
            <person name="Park H.-J."/>
            <person name="Ramirez L."/>
            <person name="Alfaro M."/>
            <person name="Sun H."/>
            <person name="Tritt A."/>
            <person name="Yoshinaga Y."/>
            <person name="Zwiers L.-H."/>
            <person name="Turgeon B."/>
            <person name="Goodwin S."/>
            <person name="Spatafora J."/>
            <person name="Crous P."/>
            <person name="Grigoriev I."/>
        </authorList>
    </citation>
    <scope>NUCLEOTIDE SEQUENCE</scope>
    <source>
        <strain evidence="7">CBS 113389</strain>
    </source>
</reference>
<dbReference type="AlphaFoldDB" id="A0A6A6PMH3"/>
<name>A0A6A6PMH3_9PEZI</name>